<dbReference type="Pfam" id="PF18069">
    <property type="entry name" value="DR2241"/>
    <property type="match status" value="1"/>
</dbReference>
<dbReference type="Gene3D" id="3.30.1360.190">
    <property type="match status" value="1"/>
</dbReference>
<evidence type="ECO:0000259" key="4">
    <source>
        <dbReference type="Pfam" id="PF24039"/>
    </source>
</evidence>
<proteinExistence type="predicted"/>
<dbReference type="EMBL" id="RZHH01000002">
    <property type="protein sequence ID" value="RYJ13376.1"/>
    <property type="molecule type" value="Genomic_DNA"/>
</dbReference>
<name>A0A482TAW8_9EURY</name>
<evidence type="ECO:0000259" key="2">
    <source>
        <dbReference type="Pfam" id="PF18009"/>
    </source>
</evidence>
<feature type="domain" description="DUF7348" evidence="4">
    <location>
        <begin position="6"/>
        <end position="74"/>
    </location>
</feature>
<gene>
    <name evidence="5" type="ORF">ELS19_04945</name>
</gene>
<protein>
    <submittedName>
        <fullName evidence="5">Uncharacterized protein</fullName>
    </submittedName>
</protein>
<comment type="caution">
    <text evidence="5">The sequence shown here is derived from an EMBL/GenBank/DDBJ whole genome shotgun (WGS) entry which is preliminary data.</text>
</comment>
<feature type="domain" description="DR2241 4Fe-4S iron-sulfur cluster binding" evidence="2">
    <location>
        <begin position="206"/>
        <end position="291"/>
    </location>
</feature>
<sequence>MTDMREEQLDALVRHVDEQPIDFDGLSVSRDGDSYAFETPEVAQDALSESGLRDIAVDAEPYVTNWYYWEVEVGDRGRHRHAFLRKLEAADEWSVPERYAELADGVHTEWGELRITATLDAAGERRYEIRHEDDADADRSKLDEYTDPLDARELATFDDRGRYRPLKTAPTIVSGWVFPELDGRDLIEAVDAFYPATIANWNLEREGELDVSHWEETVERQTGIYSVIETWNRGGGHEHVEWVAETCCDDSQCLKRREWQYNEETELEADGGDGVFPCREPCSLVIAASRKWTRLESEETQTYEFELTPSEKEQIEDIIDAVADGRIDDIREADVYEGANRYRTRFLRTKRFDEDGNLSGTPTDRADEEEAAGHDD</sequence>
<feature type="domain" description="DR2241 stabilising" evidence="3">
    <location>
        <begin position="95"/>
        <end position="205"/>
    </location>
</feature>
<accession>A0A482TAW8</accession>
<dbReference type="Gene3D" id="3.30.70.2320">
    <property type="match status" value="1"/>
</dbReference>
<evidence type="ECO:0000256" key="1">
    <source>
        <dbReference type="SAM" id="MobiDB-lite"/>
    </source>
</evidence>
<dbReference type="Pfam" id="PF18009">
    <property type="entry name" value="Fer4_23"/>
    <property type="match status" value="1"/>
</dbReference>
<organism evidence="5 6">
    <name type="scientific">Halogeometricum borinquense</name>
    <dbReference type="NCBI Taxonomy" id="60847"/>
    <lineage>
        <taxon>Archaea</taxon>
        <taxon>Methanobacteriati</taxon>
        <taxon>Methanobacteriota</taxon>
        <taxon>Stenosarchaea group</taxon>
        <taxon>Halobacteria</taxon>
        <taxon>Halobacteriales</taxon>
        <taxon>Haloferacaceae</taxon>
        <taxon>Halogeometricum</taxon>
    </lineage>
</organism>
<feature type="region of interest" description="Disordered" evidence="1">
    <location>
        <begin position="353"/>
        <end position="376"/>
    </location>
</feature>
<dbReference type="InterPro" id="IPR041181">
    <property type="entry name" value="DR2241_middle"/>
</dbReference>
<dbReference type="InterPro" id="IPR041346">
    <property type="entry name" value="DR2241_Fer4"/>
</dbReference>
<evidence type="ECO:0000313" key="6">
    <source>
        <dbReference type="Proteomes" id="UP000294028"/>
    </source>
</evidence>
<reference evidence="5 6" key="1">
    <citation type="submission" date="2018-12" db="EMBL/GenBank/DDBJ databases">
        <title>Genome analysis provides insights into bioremediation potentialities of Halogeometricum borinquense strain N11.</title>
        <authorList>
            <person name="Najjari A."/>
            <person name="Youssef N."/>
            <person name="Fhoula I."/>
            <person name="Ben Dhia O."/>
            <person name="Mahjoubi M."/>
            <person name="Ouzari H.I."/>
            <person name="Cherif A."/>
        </authorList>
    </citation>
    <scope>NUCLEOTIDE SEQUENCE [LARGE SCALE GENOMIC DNA]</scope>
    <source>
        <strain evidence="5 6">N11</strain>
    </source>
</reference>
<evidence type="ECO:0000259" key="3">
    <source>
        <dbReference type="Pfam" id="PF18069"/>
    </source>
</evidence>
<dbReference type="InterPro" id="IPR055772">
    <property type="entry name" value="DUF7348"/>
</dbReference>
<dbReference type="Proteomes" id="UP000294028">
    <property type="component" value="Unassembled WGS sequence"/>
</dbReference>
<evidence type="ECO:0000313" key="5">
    <source>
        <dbReference type="EMBL" id="RYJ13376.1"/>
    </source>
</evidence>
<dbReference type="Pfam" id="PF24039">
    <property type="entry name" value="DUF7348"/>
    <property type="match status" value="1"/>
</dbReference>
<dbReference type="AlphaFoldDB" id="A0A482TAW8"/>